<protein>
    <recommendedName>
        <fullName evidence="1">DUF3644 domain-containing protein</fullName>
    </recommendedName>
</protein>
<dbReference type="Proteomes" id="UP000002385">
    <property type="component" value="Chromosome"/>
</dbReference>
<sequence>MAKRPGNTLEKSEIAIVKAMIDKGYVPQDIQAYVSRPTRSINHARISEIRDGAKHRGIRPASDAELSAYLAAWPNVDPTTGLHLQGDELLIKAREAMIAAVHTFNSAGLHFRAELFIVTAIIAWTYLLHAYYRREGIDYRYKKGGVAELTPSKAEKYWELNQCMSTGLCPLDKGSINNLRFLIEVRNEIEHRSTTRIDEALSAKLQACCINFNDAIKKLFGAQYALEKRLPIALQFVTFDGAQRASLVGNDLPANIAAAMDNFHDALSADEQADPRFRYRVAFVPKVVGKASRSDLAIEFIKPGSPEAHAVERVLLKEVERPKYLPGDMLKKVRGAGFPKFSIIDHTELWKQLDVRNPGKGYGVLVGTTWYWYDNWYEKVVEKLNEGWTRKANARY</sequence>
<reference evidence="2 3" key="2">
    <citation type="journal article" date="2012" name="J. Bacteriol.">
        <title>Complete genome sequences of six strains of the genus Methylobacterium.</title>
        <authorList>
            <person name="Marx C.J."/>
            <person name="Bringel F."/>
            <person name="Chistoserdova L."/>
            <person name="Moulin L."/>
            <person name="Farhan Ul Haque M."/>
            <person name="Fleischman D.E."/>
            <person name="Gruffaz C."/>
            <person name="Jourand P."/>
            <person name="Knief C."/>
            <person name="Lee M.C."/>
            <person name="Muller E.E."/>
            <person name="Nadalig T."/>
            <person name="Peyraud R."/>
            <person name="Roselli S."/>
            <person name="Russ L."/>
            <person name="Goodwin L.A."/>
            <person name="Ivanova N."/>
            <person name="Kyrpides N."/>
            <person name="Lajus A."/>
            <person name="Land M.L."/>
            <person name="Medigue C."/>
            <person name="Mikhailova N."/>
            <person name="Nolan M."/>
            <person name="Woyke T."/>
            <person name="Stolyar S."/>
            <person name="Vorholt J.A."/>
            <person name="Vuilleumier S."/>
        </authorList>
    </citation>
    <scope>NUCLEOTIDE SEQUENCE [LARGE SCALE GENOMIC DNA]</scope>
    <source>
        <strain evidence="3">CM4 / NCIMB 13688</strain>
    </source>
</reference>
<dbReference type="AlphaFoldDB" id="B7L1E7"/>
<organism evidence="2 3">
    <name type="scientific">Methylorubrum extorquens (strain CM4 / NCIMB 13688)</name>
    <name type="common">Methylobacterium extorquens</name>
    <dbReference type="NCBI Taxonomy" id="440085"/>
    <lineage>
        <taxon>Bacteria</taxon>
        <taxon>Pseudomonadati</taxon>
        <taxon>Pseudomonadota</taxon>
        <taxon>Alphaproteobacteria</taxon>
        <taxon>Hyphomicrobiales</taxon>
        <taxon>Methylobacteriaceae</taxon>
        <taxon>Methylorubrum</taxon>
    </lineage>
</organism>
<dbReference type="Pfam" id="PF12358">
    <property type="entry name" value="DUF3644"/>
    <property type="match status" value="1"/>
</dbReference>
<dbReference type="KEGG" id="mch:Mchl_0085"/>
<feature type="domain" description="DUF3644" evidence="1">
    <location>
        <begin position="88"/>
        <end position="266"/>
    </location>
</feature>
<accession>B7L1E7</accession>
<reference evidence="3" key="1">
    <citation type="submission" date="2008-12" db="EMBL/GenBank/DDBJ databases">
        <title>Complete sequence of chromosome of Methylobacterium chloromethanicum CM4.</title>
        <authorList>
            <consortium name="US DOE Joint Genome Institute"/>
            <person name="Lucas S."/>
            <person name="Copeland A."/>
            <person name="Lapidus A."/>
            <person name="Glavina del Rio T."/>
            <person name="Dalin E."/>
            <person name="Tice H."/>
            <person name="Bruce D."/>
            <person name="Goodwin L."/>
            <person name="Pitluck S."/>
            <person name="Chertkov O."/>
            <person name="Brettin T."/>
            <person name="Detter J.C."/>
            <person name="Han C."/>
            <person name="Larimer F."/>
            <person name="Land M."/>
            <person name="Hauser L."/>
            <person name="Kyrpides N."/>
            <person name="Mikhailova N."/>
            <person name="Marx C."/>
            <person name="Richardson P."/>
        </authorList>
    </citation>
    <scope>NUCLEOTIDE SEQUENCE [LARGE SCALE GENOMIC DNA]</scope>
    <source>
        <strain evidence="3">CM4 / NCIMB 13688</strain>
    </source>
</reference>
<dbReference type="EMBL" id="CP001298">
    <property type="protein sequence ID" value="ACK81041.1"/>
    <property type="molecule type" value="Genomic_DNA"/>
</dbReference>
<evidence type="ECO:0000313" key="3">
    <source>
        <dbReference type="Proteomes" id="UP000002385"/>
    </source>
</evidence>
<name>B7L1E7_METC4</name>
<evidence type="ECO:0000259" key="1">
    <source>
        <dbReference type="Pfam" id="PF12358"/>
    </source>
</evidence>
<dbReference type="HOGENOM" id="CLU_055256_1_0_5"/>
<dbReference type="RefSeq" id="WP_012605255.1">
    <property type="nucleotide sequence ID" value="NC_011757.1"/>
</dbReference>
<gene>
    <name evidence="2" type="ordered locus">Mchl_0085</name>
</gene>
<evidence type="ECO:0000313" key="2">
    <source>
        <dbReference type="EMBL" id="ACK81041.1"/>
    </source>
</evidence>
<dbReference type="InterPro" id="IPR022104">
    <property type="entry name" value="DUF3644"/>
</dbReference>
<proteinExistence type="predicted"/>